<dbReference type="Proteomes" id="UP000298663">
    <property type="component" value="Unassembled WGS sequence"/>
</dbReference>
<reference evidence="7 8" key="2">
    <citation type="journal article" date="2019" name="G3 (Bethesda)">
        <title>Hybrid Assembly of the Genome of the Entomopathogenic Nematode Steinernema carpocapsae Identifies the X-Chromosome.</title>
        <authorList>
            <person name="Serra L."/>
            <person name="Macchietto M."/>
            <person name="Macias-Munoz A."/>
            <person name="McGill C.J."/>
            <person name="Rodriguez I.M."/>
            <person name="Rodriguez B."/>
            <person name="Murad R."/>
            <person name="Mortazavi A."/>
        </authorList>
    </citation>
    <scope>NUCLEOTIDE SEQUENCE [LARGE SCALE GENOMIC DNA]</scope>
    <source>
        <strain evidence="7 8">ALL</strain>
    </source>
</reference>
<keyword evidence="4 5" id="KW-0472">Membrane</keyword>
<feature type="domain" description="G-protein coupled receptors family 1 profile" evidence="6">
    <location>
        <begin position="1"/>
        <end position="231"/>
    </location>
</feature>
<dbReference type="InterPro" id="IPR019421">
    <property type="entry name" value="7TM_GPCR_serpentine_rcpt_Srd"/>
</dbReference>
<dbReference type="InterPro" id="IPR010601">
    <property type="entry name" value="DUF1182"/>
</dbReference>
<reference evidence="7 8" key="1">
    <citation type="journal article" date="2015" name="Genome Biol.">
        <title>Comparative genomics of Steinernema reveals deeply conserved gene regulatory networks.</title>
        <authorList>
            <person name="Dillman A.R."/>
            <person name="Macchietto M."/>
            <person name="Porter C.F."/>
            <person name="Rogers A."/>
            <person name="Williams B."/>
            <person name="Antoshechkin I."/>
            <person name="Lee M.M."/>
            <person name="Goodwin Z."/>
            <person name="Lu X."/>
            <person name="Lewis E.E."/>
            <person name="Goodrich-Blair H."/>
            <person name="Stock S.P."/>
            <person name="Adams B.J."/>
            <person name="Sternberg P.W."/>
            <person name="Mortazavi A."/>
        </authorList>
    </citation>
    <scope>NUCLEOTIDE SEQUENCE [LARGE SCALE GENOMIC DNA]</scope>
    <source>
        <strain evidence="7 8">ALL</strain>
    </source>
</reference>
<feature type="transmembrane region" description="Helical" evidence="5">
    <location>
        <begin position="83"/>
        <end position="102"/>
    </location>
</feature>
<evidence type="ECO:0000256" key="2">
    <source>
        <dbReference type="ARBA" id="ARBA00022692"/>
    </source>
</evidence>
<feature type="transmembrane region" description="Helical" evidence="5">
    <location>
        <begin position="215"/>
        <end position="235"/>
    </location>
</feature>
<protein>
    <recommendedName>
        <fullName evidence="6">G-protein coupled receptors family 1 profile domain-containing protein</fullName>
    </recommendedName>
</protein>
<feature type="transmembrane region" description="Helical" evidence="5">
    <location>
        <begin position="54"/>
        <end position="76"/>
    </location>
</feature>
<dbReference type="PANTHER" id="PTHR38614:SF1">
    <property type="entry name" value="G_PROTEIN_RECEP_F1_2 DOMAIN-CONTAINING PROTEIN"/>
    <property type="match status" value="1"/>
</dbReference>
<evidence type="ECO:0000256" key="5">
    <source>
        <dbReference type="SAM" id="Phobius"/>
    </source>
</evidence>
<dbReference type="PANTHER" id="PTHR38614">
    <property type="entry name" value="PROTEIN CBG09954"/>
    <property type="match status" value="1"/>
</dbReference>
<dbReference type="SUPFAM" id="SSF81321">
    <property type="entry name" value="Family A G protein-coupled receptor-like"/>
    <property type="match status" value="1"/>
</dbReference>
<proteinExistence type="predicted"/>
<keyword evidence="8" id="KW-1185">Reference proteome</keyword>
<dbReference type="Gene3D" id="1.20.1070.10">
    <property type="entry name" value="Rhodopsin 7-helix transmembrane proteins"/>
    <property type="match status" value="1"/>
</dbReference>
<dbReference type="OrthoDB" id="5870934at2759"/>
<evidence type="ECO:0000259" key="6">
    <source>
        <dbReference type="PROSITE" id="PS50262"/>
    </source>
</evidence>
<name>A0A4U5MRH5_STECR</name>
<dbReference type="PROSITE" id="PS50262">
    <property type="entry name" value="G_PROTEIN_RECEP_F1_2"/>
    <property type="match status" value="1"/>
</dbReference>
<dbReference type="EMBL" id="AZBU02000006">
    <property type="protein sequence ID" value="TKR72082.1"/>
    <property type="molecule type" value="Genomic_DNA"/>
</dbReference>
<evidence type="ECO:0000256" key="3">
    <source>
        <dbReference type="ARBA" id="ARBA00022989"/>
    </source>
</evidence>
<keyword evidence="2 5" id="KW-0812">Transmembrane</keyword>
<evidence type="ECO:0000256" key="1">
    <source>
        <dbReference type="ARBA" id="ARBA00004370"/>
    </source>
</evidence>
<evidence type="ECO:0000256" key="4">
    <source>
        <dbReference type="ARBA" id="ARBA00023136"/>
    </source>
</evidence>
<dbReference type="AlphaFoldDB" id="A0A4U5MRH5"/>
<feature type="transmembrane region" description="Helical" evidence="5">
    <location>
        <begin position="179"/>
        <end position="203"/>
    </location>
</feature>
<dbReference type="GO" id="GO:0016020">
    <property type="term" value="C:membrane"/>
    <property type="evidence" value="ECO:0007669"/>
    <property type="project" value="UniProtKB-SubCell"/>
</dbReference>
<gene>
    <name evidence="7" type="ORF">L596_019596</name>
</gene>
<evidence type="ECO:0000313" key="8">
    <source>
        <dbReference type="Proteomes" id="UP000298663"/>
    </source>
</evidence>
<feature type="transmembrane region" description="Helical" evidence="5">
    <location>
        <begin position="12"/>
        <end position="34"/>
    </location>
</feature>
<sequence>MITGKYKTSIVVMTIGNLYSALYTAFFHLFYIIVNFTNTPVDFYICSFLRRFAVTSYCPISYGCLLVALDRFFAICLDHRFPLLYHMVLQIPFLAVPIWLLYSHMTSNRVMMEDICGPTLLSENTLLADMTTYILIVYPLVALIINCLILIFITRSAKRMRTLGLEGVNKVKTRRQITFGMILQSILPICSQLPMVTSALLYFRGHFVPQLVWDFNNVIFHIGLTLNPVITVIFVKQFRLAVLKYFNLYSATAKVTIVALSRSVKLGMHAGPNPNPSVSLS</sequence>
<keyword evidence="3 5" id="KW-1133">Transmembrane helix</keyword>
<dbReference type="InterPro" id="IPR017452">
    <property type="entry name" value="GPCR_Rhodpsn_7TM"/>
</dbReference>
<evidence type="ECO:0000313" key="7">
    <source>
        <dbReference type="EMBL" id="TKR72082.1"/>
    </source>
</evidence>
<dbReference type="Pfam" id="PF10317">
    <property type="entry name" value="7TM_GPCR_Srd"/>
    <property type="match status" value="1"/>
</dbReference>
<feature type="transmembrane region" description="Helical" evidence="5">
    <location>
        <begin position="130"/>
        <end position="153"/>
    </location>
</feature>
<comment type="caution">
    <text evidence="7">The sequence shown here is derived from an EMBL/GenBank/DDBJ whole genome shotgun (WGS) entry which is preliminary data.</text>
</comment>
<comment type="subcellular location">
    <subcellularLocation>
        <location evidence="1">Membrane</location>
    </subcellularLocation>
</comment>
<accession>A0A4U5MRH5</accession>
<organism evidence="7 8">
    <name type="scientific">Steinernema carpocapsae</name>
    <name type="common">Entomopathogenic nematode</name>
    <dbReference type="NCBI Taxonomy" id="34508"/>
    <lineage>
        <taxon>Eukaryota</taxon>
        <taxon>Metazoa</taxon>
        <taxon>Ecdysozoa</taxon>
        <taxon>Nematoda</taxon>
        <taxon>Chromadorea</taxon>
        <taxon>Rhabditida</taxon>
        <taxon>Tylenchina</taxon>
        <taxon>Panagrolaimomorpha</taxon>
        <taxon>Strongyloidoidea</taxon>
        <taxon>Steinernematidae</taxon>
        <taxon>Steinernema</taxon>
    </lineage>
</organism>